<evidence type="ECO:0000256" key="5">
    <source>
        <dbReference type="HAMAP-Rule" id="MF_01962"/>
    </source>
</evidence>
<dbReference type="GO" id="GO:0008270">
    <property type="term" value="F:zinc ion binding"/>
    <property type="evidence" value="ECO:0007669"/>
    <property type="project" value="UniProtKB-UniRule"/>
</dbReference>
<dbReference type="PANTHER" id="PTHR43114">
    <property type="entry name" value="ADENINE DEAMINASE"/>
    <property type="match status" value="1"/>
</dbReference>
<comment type="caution">
    <text evidence="7">The sequence shown here is derived from an EMBL/GenBank/DDBJ whole genome shotgun (WGS) entry which is preliminary data.</text>
</comment>
<keyword evidence="2 5" id="KW-0378">Hydrolase</keyword>
<dbReference type="SUPFAM" id="SSF51556">
    <property type="entry name" value="Metallo-dependent hydrolases"/>
    <property type="match status" value="1"/>
</dbReference>
<dbReference type="PANTHER" id="PTHR43114:SF6">
    <property type="entry name" value="ADENINE DEAMINASE"/>
    <property type="match status" value="1"/>
</dbReference>
<dbReference type="Pfam" id="PF00962">
    <property type="entry name" value="A_deaminase"/>
    <property type="match status" value="1"/>
</dbReference>
<evidence type="ECO:0000313" key="7">
    <source>
        <dbReference type="EMBL" id="PVY61915.1"/>
    </source>
</evidence>
<evidence type="ECO:0000256" key="1">
    <source>
        <dbReference type="ARBA" id="ARBA00022723"/>
    </source>
</evidence>
<proteinExistence type="inferred from homology"/>
<keyword evidence="3 5" id="KW-0862">Zinc</keyword>
<feature type="active site" description="Proton donor" evidence="5">
    <location>
        <position position="210"/>
    </location>
</feature>
<feature type="domain" description="Adenosine deaminase" evidence="6">
    <location>
        <begin position="18"/>
        <end position="342"/>
    </location>
</feature>
<dbReference type="STRING" id="1231391.GCA_000308195_02825"/>
<dbReference type="GO" id="GO:0005829">
    <property type="term" value="C:cytosol"/>
    <property type="evidence" value="ECO:0007669"/>
    <property type="project" value="TreeGrafter"/>
</dbReference>
<feature type="binding site" evidence="5">
    <location>
        <position position="207"/>
    </location>
    <ligand>
        <name>Zn(2+)</name>
        <dbReference type="ChEBI" id="CHEBI:29105"/>
        <note>catalytic</note>
    </ligand>
</feature>
<dbReference type="GO" id="GO:0009117">
    <property type="term" value="P:nucleotide metabolic process"/>
    <property type="evidence" value="ECO:0007669"/>
    <property type="project" value="UniProtKB-KW"/>
</dbReference>
<keyword evidence="8" id="KW-1185">Reference proteome</keyword>
<evidence type="ECO:0000256" key="3">
    <source>
        <dbReference type="ARBA" id="ARBA00022833"/>
    </source>
</evidence>
<dbReference type="NCBIfam" id="NF006850">
    <property type="entry name" value="PRK09358.1-6"/>
    <property type="match status" value="1"/>
</dbReference>
<dbReference type="EC" id="3.5.4.2" evidence="5"/>
<dbReference type="Proteomes" id="UP000246145">
    <property type="component" value="Unassembled WGS sequence"/>
</dbReference>
<gene>
    <name evidence="7" type="ORF">C7440_2650</name>
</gene>
<dbReference type="AlphaFoldDB" id="A0A2U1CLN5"/>
<comment type="function">
    <text evidence="5">Catalyzes the hydrolytic deamination of adenine to hypoxanthine. Plays an important role in the purine salvage pathway and in nitrogen catabolism.</text>
</comment>
<comment type="cofactor">
    <cofactor evidence="5">
        <name>Zn(2+)</name>
        <dbReference type="ChEBI" id="CHEBI:29105"/>
    </cofactor>
    <text evidence="5">Binds 1 zinc ion per subunit.</text>
</comment>
<feature type="binding site" evidence="5">
    <location>
        <position position="288"/>
    </location>
    <ligand>
        <name>Zn(2+)</name>
        <dbReference type="ChEBI" id="CHEBI:29105"/>
        <note>catalytic</note>
    </ligand>
</feature>
<protein>
    <recommendedName>
        <fullName evidence="5">Adenine deaminase</fullName>
        <shortName evidence="5">ADE</shortName>
        <ecNumber evidence="5">3.5.4.2</ecNumber>
    </recommendedName>
    <alternativeName>
        <fullName evidence="5">Adenine aminohydrolase</fullName>
        <shortName evidence="5">AAH</shortName>
    </alternativeName>
</protein>
<dbReference type="GO" id="GO:0000034">
    <property type="term" value="F:adenine deaminase activity"/>
    <property type="evidence" value="ECO:0007669"/>
    <property type="project" value="UniProtKB-UniRule"/>
</dbReference>
<feature type="binding site" evidence="5">
    <location>
        <position position="25"/>
    </location>
    <ligand>
        <name>Zn(2+)</name>
        <dbReference type="ChEBI" id="CHEBI:29105"/>
        <note>catalytic</note>
    </ligand>
</feature>
<evidence type="ECO:0000256" key="4">
    <source>
        <dbReference type="ARBA" id="ARBA00023080"/>
    </source>
</evidence>
<dbReference type="Gene3D" id="3.20.20.140">
    <property type="entry name" value="Metal-dependent hydrolases"/>
    <property type="match status" value="1"/>
</dbReference>
<keyword evidence="1 5" id="KW-0479">Metal-binding</keyword>
<name>A0A2U1CLN5_9BURK</name>
<dbReference type="HAMAP" id="MF_01962">
    <property type="entry name" value="Adenine_deaminase"/>
    <property type="match status" value="1"/>
</dbReference>
<feature type="site" description="Important for catalytic activity" evidence="5">
    <location>
        <position position="231"/>
    </location>
</feature>
<comment type="catalytic activity">
    <reaction evidence="5">
        <text>adenine + H2O + H(+) = hypoxanthine + NH4(+)</text>
        <dbReference type="Rhea" id="RHEA:23688"/>
        <dbReference type="ChEBI" id="CHEBI:15377"/>
        <dbReference type="ChEBI" id="CHEBI:15378"/>
        <dbReference type="ChEBI" id="CHEBI:16708"/>
        <dbReference type="ChEBI" id="CHEBI:17368"/>
        <dbReference type="ChEBI" id="CHEBI:28938"/>
        <dbReference type="EC" id="3.5.4.2"/>
    </reaction>
</comment>
<dbReference type="InterPro" id="IPR006330">
    <property type="entry name" value="Ado/ade_deaminase"/>
</dbReference>
<accession>A0A2U1CLN5</accession>
<feature type="binding site" evidence="5">
    <location>
        <position position="23"/>
    </location>
    <ligand>
        <name>Zn(2+)</name>
        <dbReference type="ChEBI" id="CHEBI:29105"/>
        <note>catalytic</note>
    </ligand>
</feature>
<dbReference type="CDD" id="cd01320">
    <property type="entry name" value="ADA"/>
    <property type="match status" value="1"/>
</dbReference>
<dbReference type="EMBL" id="QEKO01000003">
    <property type="protein sequence ID" value="PVY61915.1"/>
    <property type="molecule type" value="Genomic_DNA"/>
</dbReference>
<sequence length="351" mass="39283">MNAFSSDQALRDFVTGLPKAELHLHIEGTLEPEMIFELAQRNGVKLAYASEQALRDAYAFTDLQSFLDLYYAGASVLITERDFHDMALAYLRRAHADGARHVEIMFDPQTHTARGIDIETVFAGLASAMRMARDQWGLSSCLILSFLRHLSEADAFETLAQALPLREQYADLWIAIGLDSAERGNPPEKFTRVYAKCRELGFRLVAHAGEEGPPEYVRDALDLLHVQRIDHGVRSEEDPELMQRLIRQRTPLTVCPLSNLKLRVVDQMAQHNLARLLRQGLCVTVNSDDPAYFGGYLADNYTEAAKALSLQPQELGMLARNSIEASFLTANGKMSLMAELDRYLAEAPLAD</sequence>
<dbReference type="OrthoDB" id="105475at2"/>
<feature type="binding site" evidence="5">
    <location>
        <position position="289"/>
    </location>
    <ligand>
        <name>substrate</name>
    </ligand>
</feature>
<organism evidence="7 8">
    <name type="scientific">Pusillimonas noertemannii</name>
    <dbReference type="NCBI Taxonomy" id="305977"/>
    <lineage>
        <taxon>Bacteria</taxon>
        <taxon>Pseudomonadati</taxon>
        <taxon>Pseudomonadota</taxon>
        <taxon>Betaproteobacteria</taxon>
        <taxon>Burkholderiales</taxon>
        <taxon>Alcaligenaceae</taxon>
        <taxon>Pusillimonas</taxon>
    </lineage>
</organism>
<evidence type="ECO:0000259" key="6">
    <source>
        <dbReference type="Pfam" id="PF00962"/>
    </source>
</evidence>
<reference evidence="7 8" key="1">
    <citation type="submission" date="2018-04" db="EMBL/GenBank/DDBJ databases">
        <title>Genomic Encyclopedia of Type Strains, Phase IV (KMG-IV): sequencing the most valuable type-strain genomes for metagenomic binning, comparative biology and taxonomic classification.</title>
        <authorList>
            <person name="Goeker M."/>
        </authorList>
    </citation>
    <scope>NUCLEOTIDE SEQUENCE [LARGE SCALE GENOMIC DNA]</scope>
    <source>
        <strain evidence="7 8">DSM 10065</strain>
    </source>
</reference>
<dbReference type="GO" id="GO:0043103">
    <property type="term" value="P:hypoxanthine salvage"/>
    <property type="evidence" value="ECO:0007669"/>
    <property type="project" value="UniProtKB-UniRule"/>
</dbReference>
<dbReference type="InterPro" id="IPR028892">
    <property type="entry name" value="ADE"/>
</dbReference>
<dbReference type="InterPro" id="IPR001365">
    <property type="entry name" value="A_deaminase_dom"/>
</dbReference>
<dbReference type="RefSeq" id="WP_116518866.1">
    <property type="nucleotide sequence ID" value="NZ_JACCEX010000003.1"/>
</dbReference>
<dbReference type="FunFam" id="3.20.20.140:FF:000039">
    <property type="entry name" value="Adenine deaminase"/>
    <property type="match status" value="1"/>
</dbReference>
<keyword evidence="4 5" id="KW-0546">Nucleotide metabolism</keyword>
<evidence type="ECO:0000313" key="8">
    <source>
        <dbReference type="Proteomes" id="UP000246145"/>
    </source>
</evidence>
<dbReference type="GO" id="GO:0006146">
    <property type="term" value="P:adenine catabolic process"/>
    <property type="evidence" value="ECO:0007669"/>
    <property type="project" value="UniProtKB-UniRule"/>
</dbReference>
<dbReference type="NCBIfam" id="TIGR01430">
    <property type="entry name" value="aden_deam"/>
    <property type="match status" value="1"/>
</dbReference>
<comment type="similarity">
    <text evidence="5">Belongs to the metallo-dependent hydrolases superfamily. Adenosine and AMP deaminases family. Adenine deaminase type 2 subfamily.</text>
</comment>
<dbReference type="InterPro" id="IPR032466">
    <property type="entry name" value="Metal_Hydrolase"/>
</dbReference>
<evidence type="ECO:0000256" key="2">
    <source>
        <dbReference type="ARBA" id="ARBA00022801"/>
    </source>
</evidence>